<dbReference type="AlphaFoldDB" id="A0A2U2BD53"/>
<dbReference type="PROSITE" id="PS51257">
    <property type="entry name" value="PROKAR_LIPOPROTEIN"/>
    <property type="match status" value="1"/>
</dbReference>
<dbReference type="PANTHER" id="PTHR30632">
    <property type="entry name" value="MOLYBDATE-BINDING PERIPLASMIC PROTEIN"/>
    <property type="match status" value="1"/>
</dbReference>
<feature type="binding site" evidence="6">
    <location>
        <position position="179"/>
    </location>
    <ligand>
        <name>molybdate</name>
        <dbReference type="ChEBI" id="CHEBI:36264"/>
    </ligand>
</feature>
<feature type="binding site" evidence="6">
    <location>
        <position position="152"/>
    </location>
    <ligand>
        <name>molybdate</name>
        <dbReference type="ChEBI" id="CHEBI:36264"/>
    </ligand>
</feature>
<dbReference type="NCBIfam" id="TIGR01256">
    <property type="entry name" value="modA"/>
    <property type="match status" value="1"/>
</dbReference>
<feature type="chain" id="PRO_5015520474" evidence="7">
    <location>
        <begin position="23"/>
        <end position="262"/>
    </location>
</feature>
<keyword evidence="2 6" id="KW-0500">Molybdenum</keyword>
<dbReference type="EMBL" id="QEWP01000001">
    <property type="protein sequence ID" value="PWE00957.1"/>
    <property type="molecule type" value="Genomic_DNA"/>
</dbReference>
<feature type="binding site" evidence="6">
    <location>
        <position position="197"/>
    </location>
    <ligand>
        <name>molybdate</name>
        <dbReference type="ChEBI" id="CHEBI:36264"/>
    </ligand>
</feature>
<dbReference type="GO" id="GO:0030288">
    <property type="term" value="C:outer membrane-bounded periplasmic space"/>
    <property type="evidence" value="ECO:0007669"/>
    <property type="project" value="TreeGrafter"/>
</dbReference>
<gene>
    <name evidence="8" type="primary">modA</name>
    <name evidence="8" type="ORF">DDZ16_00245</name>
</gene>
<comment type="caution">
    <text evidence="8">The sequence shown here is derived from an EMBL/GenBank/DDBJ whole genome shotgun (WGS) entry which is preliminary data.</text>
</comment>
<evidence type="ECO:0000256" key="7">
    <source>
        <dbReference type="SAM" id="SignalP"/>
    </source>
</evidence>
<sequence>MRNLKKNLSGLMVIFVLLSACSNPSGEKISAPQEELTVFVAASLTDVITVLADSIEKDLNTKLKLNLASSGTLARQLNEGMRCDIYFSASRHWMDYVAQHRLIDSTTLCSPAKNKLVLIAPRGRKDIGGALAALPQVLRSRLSIGDPAHVPAGKYAEEAIKSMGMYDQLKDRLLPAKDVRSALMIVELGEVDFGIVYKTDALKSEKVKVTGVFPDSSHSPIDYHTAVLKSSMKKDLATKVIKYLTGQKSKKTWKQFGFTPVL</sequence>
<dbReference type="GO" id="GO:0030973">
    <property type="term" value="F:molybdate ion binding"/>
    <property type="evidence" value="ECO:0007669"/>
    <property type="project" value="TreeGrafter"/>
</dbReference>
<comment type="subunit">
    <text evidence="5">The complex is composed of two ATP-binding proteins (ModC), two transmembrane proteins (ModB) and a solute-binding protein (ModA).</text>
</comment>
<dbReference type="FunFam" id="3.40.190.10:FF:000035">
    <property type="entry name" value="Molybdate ABC transporter substrate-binding protein"/>
    <property type="match status" value="1"/>
</dbReference>
<evidence type="ECO:0000313" key="9">
    <source>
        <dbReference type="Proteomes" id="UP000244956"/>
    </source>
</evidence>
<comment type="similarity">
    <text evidence="1">Belongs to the bacterial solute-binding protein ModA family.</text>
</comment>
<evidence type="ECO:0000256" key="5">
    <source>
        <dbReference type="ARBA" id="ARBA00062515"/>
    </source>
</evidence>
<dbReference type="OrthoDB" id="9785015at2"/>
<evidence type="ECO:0000256" key="6">
    <source>
        <dbReference type="PIRSR" id="PIRSR004846-1"/>
    </source>
</evidence>
<evidence type="ECO:0000313" key="8">
    <source>
        <dbReference type="EMBL" id="PWE00957.1"/>
    </source>
</evidence>
<keyword evidence="9" id="KW-1185">Reference proteome</keyword>
<dbReference type="SUPFAM" id="SSF53850">
    <property type="entry name" value="Periplasmic binding protein-like II"/>
    <property type="match status" value="1"/>
</dbReference>
<feature type="binding site" evidence="6">
    <location>
        <position position="70"/>
    </location>
    <ligand>
        <name>molybdate</name>
        <dbReference type="ChEBI" id="CHEBI:36264"/>
    </ligand>
</feature>
<name>A0A2U2BD53_9BACT</name>
<dbReference type="PIRSF" id="PIRSF004846">
    <property type="entry name" value="ModA"/>
    <property type="match status" value="1"/>
</dbReference>
<dbReference type="RefSeq" id="WP_109262412.1">
    <property type="nucleotide sequence ID" value="NZ_QEWP01000001.1"/>
</dbReference>
<dbReference type="GO" id="GO:0046872">
    <property type="term" value="F:metal ion binding"/>
    <property type="evidence" value="ECO:0007669"/>
    <property type="project" value="UniProtKB-KW"/>
</dbReference>
<keyword evidence="4 7" id="KW-0732">Signal</keyword>
<dbReference type="InterPro" id="IPR050682">
    <property type="entry name" value="ModA/WtpA"/>
</dbReference>
<dbReference type="PANTHER" id="PTHR30632:SF17">
    <property type="entry name" value="MOLYBDATE-BINDING PROTEIN MODA"/>
    <property type="match status" value="1"/>
</dbReference>
<proteinExistence type="inferred from homology"/>
<accession>A0A2U2BD53</accession>
<evidence type="ECO:0000256" key="1">
    <source>
        <dbReference type="ARBA" id="ARBA00009175"/>
    </source>
</evidence>
<dbReference type="Gene3D" id="3.40.190.10">
    <property type="entry name" value="Periplasmic binding protein-like II"/>
    <property type="match status" value="2"/>
</dbReference>
<feature type="signal peptide" evidence="7">
    <location>
        <begin position="1"/>
        <end position="22"/>
    </location>
</feature>
<dbReference type="InterPro" id="IPR005950">
    <property type="entry name" value="ModA"/>
</dbReference>
<evidence type="ECO:0000256" key="2">
    <source>
        <dbReference type="ARBA" id="ARBA00022505"/>
    </source>
</evidence>
<keyword evidence="3 6" id="KW-0479">Metal-binding</keyword>
<dbReference type="GO" id="GO:0015689">
    <property type="term" value="P:molybdate ion transport"/>
    <property type="evidence" value="ECO:0007669"/>
    <property type="project" value="InterPro"/>
</dbReference>
<reference evidence="8 9" key="1">
    <citation type="submission" date="2018-05" db="EMBL/GenBank/DDBJ databases">
        <title>Marinilabilia rubrum sp. nov., isolated from saltern sediment.</title>
        <authorList>
            <person name="Zhang R."/>
        </authorList>
    </citation>
    <scope>NUCLEOTIDE SEQUENCE [LARGE SCALE GENOMIC DNA]</scope>
    <source>
        <strain evidence="8 9">WTE16</strain>
    </source>
</reference>
<evidence type="ECO:0000256" key="4">
    <source>
        <dbReference type="ARBA" id="ARBA00022729"/>
    </source>
</evidence>
<protein>
    <submittedName>
        <fullName evidence="8">Molybdate ABC transporter substrate-binding protein</fullName>
    </submittedName>
</protein>
<dbReference type="GO" id="GO:1901359">
    <property type="term" value="F:tungstate binding"/>
    <property type="evidence" value="ECO:0007669"/>
    <property type="project" value="UniProtKB-ARBA"/>
</dbReference>
<dbReference type="Proteomes" id="UP000244956">
    <property type="component" value="Unassembled WGS sequence"/>
</dbReference>
<evidence type="ECO:0000256" key="3">
    <source>
        <dbReference type="ARBA" id="ARBA00022723"/>
    </source>
</evidence>
<dbReference type="Pfam" id="PF13531">
    <property type="entry name" value="SBP_bac_11"/>
    <property type="match status" value="1"/>
</dbReference>
<organism evidence="8 9">
    <name type="scientific">Marinilabilia rubra</name>
    <dbReference type="NCBI Taxonomy" id="2162893"/>
    <lineage>
        <taxon>Bacteria</taxon>
        <taxon>Pseudomonadati</taxon>
        <taxon>Bacteroidota</taxon>
        <taxon>Bacteroidia</taxon>
        <taxon>Marinilabiliales</taxon>
        <taxon>Marinilabiliaceae</taxon>
        <taxon>Marinilabilia</taxon>
    </lineage>
</organism>
<feature type="binding site" evidence="6">
    <location>
        <position position="43"/>
    </location>
    <ligand>
        <name>molybdate</name>
        <dbReference type="ChEBI" id="CHEBI:36264"/>
    </ligand>
</feature>